<proteinExistence type="predicted"/>
<feature type="compositionally biased region" description="Acidic residues" evidence="1">
    <location>
        <begin position="430"/>
        <end position="442"/>
    </location>
</feature>
<keyword evidence="4" id="KW-1185">Reference proteome</keyword>
<organism evidence="3 4">
    <name type="scientific">Salinirubrum litoreum</name>
    <dbReference type="NCBI Taxonomy" id="1126234"/>
    <lineage>
        <taxon>Archaea</taxon>
        <taxon>Methanobacteriati</taxon>
        <taxon>Methanobacteriota</taxon>
        <taxon>Stenosarchaea group</taxon>
        <taxon>Halobacteria</taxon>
        <taxon>Halobacteriales</taxon>
        <taxon>Haloferacaceae</taxon>
        <taxon>Salinirubrum</taxon>
    </lineage>
</organism>
<reference evidence="3 4" key="1">
    <citation type="journal article" date="2019" name="Int. J. Syst. Evol. Microbiol.">
        <title>The Global Catalogue of Microorganisms (GCM) 10K type strain sequencing project: providing services to taxonomists for standard genome sequencing and annotation.</title>
        <authorList>
            <consortium name="The Broad Institute Genomics Platform"/>
            <consortium name="The Broad Institute Genome Sequencing Center for Infectious Disease"/>
            <person name="Wu L."/>
            <person name="Ma J."/>
        </authorList>
    </citation>
    <scope>NUCLEOTIDE SEQUENCE [LARGE SCALE GENOMIC DNA]</scope>
    <source>
        <strain evidence="3 4">CGMCC 1.12237</strain>
    </source>
</reference>
<feature type="region of interest" description="Disordered" evidence="1">
    <location>
        <begin position="64"/>
        <end position="96"/>
    </location>
</feature>
<sequence>MTDDGLRLTRRKVLGSLGAVGIGSVGAGLGTTAFFSDEESFQNNSLVAGELDMMVAFQEHYSDWSDDENDDLTDSSLNGPLETTEDDSDSDIDGDGVDDWEVVMTEGEPSLVPEDYVGFPVPMEPLIAVPEECVDDFMANTSIDAYPDSDDDGIQDTIHSRNTLSSHYGYSGQQLEDAFRKQFANLSDGENLKNRTRDYRGKPLVQMQDVKPGDMGEVTFGMHTFNNPGHVWMTGQLVQAGEHGHTEPEADDADEHGSADELTTNVQTAQVELLDEIQVAIWHDDGDNVLSGENYGGDAEQLVATHDTADSGIMASQEEALVHRGTLRETLSVLETGGLLLDADPTTEGHDCFPNSTTRYCAMAWWLPADHANEIQTDSVAFDMGFYTEQCRHNTGVGDVRRVSLGSDEAEQFGFASASGDGAVGSGYWTDDDDQTNSDEPDPGNYEQFYIGTFYFDFAPLPPFTVGEIESVRYRTRRDSGVPLGKEFFAEIWTTVDSDPNPDAGYYGKLLQALPEDSFDTDAPADEWVTWRTESGSNQLTWYDTARDYGTSDGNPPPYYGQDTGATLSDIQSTGSFQWSDYVSDAETTEINYRDMQVKTMRFAVGSDWYQDHSGDIDGIEIRLESGDGVIYDLEP</sequence>
<feature type="transmembrane region" description="Helical" evidence="2">
    <location>
        <begin position="12"/>
        <end position="35"/>
    </location>
</feature>
<dbReference type="RefSeq" id="WP_345777724.1">
    <property type="nucleotide sequence ID" value="NZ_JAJCVJ010000001.1"/>
</dbReference>
<accession>A0ABD5R8X2</accession>
<dbReference type="InterPro" id="IPR023833">
    <property type="entry name" value="Signal_pept_SipW-depend-type"/>
</dbReference>
<name>A0ABD5R8X2_9EURY</name>
<gene>
    <name evidence="3" type="ORF">ACFPJ5_05560</name>
</gene>
<dbReference type="NCBIfam" id="TIGR04088">
    <property type="entry name" value="cognate_SipW"/>
    <property type="match status" value="1"/>
</dbReference>
<feature type="region of interest" description="Disordered" evidence="1">
    <location>
        <begin position="424"/>
        <end position="443"/>
    </location>
</feature>
<evidence type="ECO:0000313" key="4">
    <source>
        <dbReference type="Proteomes" id="UP001596201"/>
    </source>
</evidence>
<evidence type="ECO:0000313" key="3">
    <source>
        <dbReference type="EMBL" id="MFC5366398.1"/>
    </source>
</evidence>
<feature type="compositionally biased region" description="Acidic residues" evidence="1">
    <location>
        <begin position="83"/>
        <end position="96"/>
    </location>
</feature>
<dbReference type="AlphaFoldDB" id="A0ABD5R8X2"/>
<keyword evidence="2" id="KW-1133">Transmembrane helix</keyword>
<keyword evidence="2" id="KW-0472">Membrane</keyword>
<comment type="caution">
    <text evidence="3">The sequence shown here is derived from an EMBL/GenBank/DDBJ whole genome shotgun (WGS) entry which is preliminary data.</text>
</comment>
<dbReference type="EMBL" id="JBHSKX010000001">
    <property type="protein sequence ID" value="MFC5366398.1"/>
    <property type="molecule type" value="Genomic_DNA"/>
</dbReference>
<feature type="compositionally biased region" description="Acidic residues" evidence="1">
    <location>
        <begin position="64"/>
        <end position="73"/>
    </location>
</feature>
<evidence type="ECO:0000256" key="1">
    <source>
        <dbReference type="SAM" id="MobiDB-lite"/>
    </source>
</evidence>
<evidence type="ECO:0000256" key="2">
    <source>
        <dbReference type="SAM" id="Phobius"/>
    </source>
</evidence>
<dbReference type="Proteomes" id="UP001596201">
    <property type="component" value="Unassembled WGS sequence"/>
</dbReference>
<protein>
    <submittedName>
        <fullName evidence="3">SipW-dependent-type signal peptide-containing protein</fullName>
    </submittedName>
</protein>
<keyword evidence="2" id="KW-0812">Transmembrane</keyword>